<feature type="region of interest" description="Disordered" evidence="1">
    <location>
        <begin position="99"/>
        <end position="122"/>
    </location>
</feature>
<dbReference type="Proteomes" id="UP001500403">
    <property type="component" value="Unassembled WGS sequence"/>
</dbReference>
<reference evidence="2 3" key="1">
    <citation type="journal article" date="2019" name="Int. J. Syst. Evol. Microbiol.">
        <title>The Global Catalogue of Microorganisms (GCM) 10K type strain sequencing project: providing services to taxonomists for standard genome sequencing and annotation.</title>
        <authorList>
            <consortium name="The Broad Institute Genomics Platform"/>
            <consortium name="The Broad Institute Genome Sequencing Center for Infectious Disease"/>
            <person name="Wu L."/>
            <person name="Ma J."/>
        </authorList>
    </citation>
    <scope>NUCLEOTIDE SEQUENCE [LARGE SCALE GENOMIC DNA]</scope>
    <source>
        <strain evidence="2 3">JCM 9088</strain>
    </source>
</reference>
<name>A0ABN3WXP1_9ACTN</name>
<proteinExistence type="predicted"/>
<evidence type="ECO:0000256" key="1">
    <source>
        <dbReference type="SAM" id="MobiDB-lite"/>
    </source>
</evidence>
<comment type="caution">
    <text evidence="2">The sequence shown here is derived from an EMBL/GenBank/DDBJ whole genome shotgun (WGS) entry which is preliminary data.</text>
</comment>
<evidence type="ECO:0000313" key="3">
    <source>
        <dbReference type="Proteomes" id="UP001500403"/>
    </source>
</evidence>
<evidence type="ECO:0000313" key="2">
    <source>
        <dbReference type="EMBL" id="GAA2929647.1"/>
    </source>
</evidence>
<protein>
    <submittedName>
        <fullName evidence="2">Uncharacterized protein</fullName>
    </submittedName>
</protein>
<gene>
    <name evidence="2" type="ORF">GCM10010446_12780</name>
</gene>
<feature type="compositionally biased region" description="Basic and acidic residues" evidence="1">
    <location>
        <begin position="99"/>
        <end position="113"/>
    </location>
</feature>
<organism evidence="2 3">
    <name type="scientific">Streptomyces enissocaesilis</name>
    <dbReference type="NCBI Taxonomy" id="332589"/>
    <lineage>
        <taxon>Bacteria</taxon>
        <taxon>Bacillati</taxon>
        <taxon>Actinomycetota</taxon>
        <taxon>Actinomycetes</taxon>
        <taxon>Kitasatosporales</taxon>
        <taxon>Streptomycetaceae</taxon>
        <taxon>Streptomyces</taxon>
        <taxon>Streptomyces rochei group</taxon>
    </lineage>
</organism>
<sequence length="122" mass="13641">MPLPALFRRNAKENAMTEIAPATQTTATDAADVVMQFRTQGGATVDLYRHTWSVHHYATPNAPAKTFDESGFEWRCNGCDLTGAETHLRMWGAGYREMQPKDSRTDANRHAETCRAMPRPTA</sequence>
<accession>A0ABN3WXP1</accession>
<dbReference type="EMBL" id="BAAAUD010000013">
    <property type="protein sequence ID" value="GAA2929647.1"/>
    <property type="molecule type" value="Genomic_DNA"/>
</dbReference>
<keyword evidence="3" id="KW-1185">Reference proteome</keyword>